<reference evidence="1 2" key="1">
    <citation type="submission" date="2021-06" db="EMBL/GenBank/DDBJ databases">
        <title>Caerostris extrusa draft genome.</title>
        <authorList>
            <person name="Kono N."/>
            <person name="Arakawa K."/>
        </authorList>
    </citation>
    <scope>NUCLEOTIDE SEQUENCE [LARGE SCALE GENOMIC DNA]</scope>
</reference>
<name>A0AAV4XMF7_CAEEX</name>
<proteinExistence type="predicted"/>
<evidence type="ECO:0000313" key="1">
    <source>
        <dbReference type="EMBL" id="GIY96307.1"/>
    </source>
</evidence>
<protein>
    <submittedName>
        <fullName evidence="1">Uncharacterized protein</fullName>
    </submittedName>
</protein>
<keyword evidence="2" id="KW-1185">Reference proteome</keyword>
<organism evidence="1 2">
    <name type="scientific">Caerostris extrusa</name>
    <name type="common">Bark spider</name>
    <name type="synonym">Caerostris bankana</name>
    <dbReference type="NCBI Taxonomy" id="172846"/>
    <lineage>
        <taxon>Eukaryota</taxon>
        <taxon>Metazoa</taxon>
        <taxon>Ecdysozoa</taxon>
        <taxon>Arthropoda</taxon>
        <taxon>Chelicerata</taxon>
        <taxon>Arachnida</taxon>
        <taxon>Araneae</taxon>
        <taxon>Araneomorphae</taxon>
        <taxon>Entelegynae</taxon>
        <taxon>Araneoidea</taxon>
        <taxon>Araneidae</taxon>
        <taxon>Caerostris</taxon>
    </lineage>
</organism>
<dbReference type="EMBL" id="BPLR01000645">
    <property type="protein sequence ID" value="GIY96307.1"/>
    <property type="molecule type" value="Genomic_DNA"/>
</dbReference>
<dbReference type="Proteomes" id="UP001054945">
    <property type="component" value="Unassembled WGS sequence"/>
</dbReference>
<comment type="caution">
    <text evidence="1">The sequence shown here is derived from an EMBL/GenBank/DDBJ whole genome shotgun (WGS) entry which is preliminary data.</text>
</comment>
<evidence type="ECO:0000313" key="2">
    <source>
        <dbReference type="Proteomes" id="UP001054945"/>
    </source>
</evidence>
<dbReference type="AlphaFoldDB" id="A0AAV4XMF7"/>
<gene>
    <name evidence="1" type="ORF">CEXT_49341</name>
</gene>
<sequence length="124" mass="14485">MCVLYFPDDVVTGTLRCRLAFGYSPERATFAVCLWSYSCCRCTERRRYVIPRRDIWRRILSGGQGFVLASFFLVESTSDVSTRQKNRGEVFKVRVIWLILGRAAGRQWLVYFTINNRCLQKSQP</sequence>
<accession>A0AAV4XMF7</accession>